<keyword evidence="4" id="KW-0479">Metal-binding</keyword>
<evidence type="ECO:0000256" key="9">
    <source>
        <dbReference type="ARBA" id="ARBA00047761"/>
    </source>
</evidence>
<evidence type="ECO:0000256" key="4">
    <source>
        <dbReference type="ARBA" id="ARBA00022723"/>
    </source>
</evidence>
<dbReference type="Gene3D" id="3.60.40.10">
    <property type="entry name" value="PPM-type phosphatase domain"/>
    <property type="match status" value="1"/>
</dbReference>
<feature type="domain" description="PPM-type phosphatase" evidence="11">
    <location>
        <begin position="1"/>
        <end position="100"/>
    </location>
</feature>
<reference evidence="13" key="1">
    <citation type="journal article" date="2023" name="Commun. Biol.">
        <title>Genome analysis of Parmales, the sister group of diatoms, reveals the evolutionary specialization of diatoms from phago-mixotrophs to photoautotrophs.</title>
        <authorList>
            <person name="Ban H."/>
            <person name="Sato S."/>
            <person name="Yoshikawa S."/>
            <person name="Yamada K."/>
            <person name="Nakamura Y."/>
            <person name="Ichinomiya M."/>
            <person name="Sato N."/>
            <person name="Blanc-Mathieu R."/>
            <person name="Endo H."/>
            <person name="Kuwata A."/>
            <person name="Ogata H."/>
        </authorList>
    </citation>
    <scope>NUCLEOTIDE SEQUENCE [LARGE SCALE GENOMIC DNA]</scope>
</reference>
<comment type="catalytic activity">
    <reaction evidence="10">
        <text>O-phospho-L-threonyl-[protein] + H2O = L-threonyl-[protein] + phosphate</text>
        <dbReference type="Rhea" id="RHEA:47004"/>
        <dbReference type="Rhea" id="RHEA-COMP:11060"/>
        <dbReference type="Rhea" id="RHEA-COMP:11605"/>
        <dbReference type="ChEBI" id="CHEBI:15377"/>
        <dbReference type="ChEBI" id="CHEBI:30013"/>
        <dbReference type="ChEBI" id="CHEBI:43474"/>
        <dbReference type="ChEBI" id="CHEBI:61977"/>
        <dbReference type="EC" id="3.1.3.16"/>
    </reaction>
</comment>
<dbReference type="GO" id="GO:0004722">
    <property type="term" value="F:protein serine/threonine phosphatase activity"/>
    <property type="evidence" value="ECO:0007669"/>
    <property type="project" value="UniProtKB-EC"/>
</dbReference>
<name>A0A9W7BQW0_9STRA</name>
<proteinExistence type="inferred from homology"/>
<accession>A0A9W7BQW0</accession>
<dbReference type="EC" id="3.1.3.16" evidence="3"/>
<comment type="similarity">
    <text evidence="2">Belongs to the PP2C family.</text>
</comment>
<dbReference type="Pfam" id="PF00481">
    <property type="entry name" value="PP2C"/>
    <property type="match status" value="1"/>
</dbReference>
<dbReference type="InterPro" id="IPR015655">
    <property type="entry name" value="PP2C"/>
</dbReference>
<dbReference type="InterPro" id="IPR036457">
    <property type="entry name" value="PPM-type-like_dom_sf"/>
</dbReference>
<evidence type="ECO:0000256" key="2">
    <source>
        <dbReference type="ARBA" id="ARBA00006702"/>
    </source>
</evidence>
<comment type="cofactor">
    <cofactor evidence="1">
        <name>Mn(2+)</name>
        <dbReference type="ChEBI" id="CHEBI:29035"/>
    </cofactor>
</comment>
<feature type="non-terminal residue" evidence="12">
    <location>
        <position position="1"/>
    </location>
</feature>
<dbReference type="Proteomes" id="UP001162640">
    <property type="component" value="Unassembled WGS sequence"/>
</dbReference>
<keyword evidence="6" id="KW-0460">Magnesium</keyword>
<evidence type="ECO:0000256" key="10">
    <source>
        <dbReference type="ARBA" id="ARBA00048336"/>
    </source>
</evidence>
<dbReference type="PANTHER" id="PTHR13832:SF803">
    <property type="entry name" value="PROTEIN PHOSPHATASE 1G"/>
    <property type="match status" value="1"/>
</dbReference>
<dbReference type="PANTHER" id="PTHR13832">
    <property type="entry name" value="PROTEIN PHOSPHATASE 2C"/>
    <property type="match status" value="1"/>
</dbReference>
<protein>
    <recommendedName>
        <fullName evidence="3">protein-serine/threonine phosphatase</fullName>
        <ecNumber evidence="3">3.1.3.16</ecNumber>
    </recommendedName>
</protein>
<comment type="caution">
    <text evidence="12">The sequence shown here is derived from an EMBL/GenBank/DDBJ whole genome shotgun (WGS) entry which is preliminary data.</text>
</comment>
<keyword evidence="8" id="KW-0464">Manganese</keyword>
<evidence type="ECO:0000256" key="3">
    <source>
        <dbReference type="ARBA" id="ARBA00013081"/>
    </source>
</evidence>
<dbReference type="InterPro" id="IPR001932">
    <property type="entry name" value="PPM-type_phosphatase-like_dom"/>
</dbReference>
<comment type="catalytic activity">
    <reaction evidence="9">
        <text>O-phospho-L-seryl-[protein] + H2O = L-seryl-[protein] + phosphate</text>
        <dbReference type="Rhea" id="RHEA:20629"/>
        <dbReference type="Rhea" id="RHEA-COMP:9863"/>
        <dbReference type="Rhea" id="RHEA-COMP:11604"/>
        <dbReference type="ChEBI" id="CHEBI:15377"/>
        <dbReference type="ChEBI" id="CHEBI:29999"/>
        <dbReference type="ChEBI" id="CHEBI:43474"/>
        <dbReference type="ChEBI" id="CHEBI:83421"/>
        <dbReference type="EC" id="3.1.3.16"/>
    </reaction>
</comment>
<evidence type="ECO:0000313" key="12">
    <source>
        <dbReference type="EMBL" id="GMH94932.1"/>
    </source>
</evidence>
<evidence type="ECO:0000256" key="8">
    <source>
        <dbReference type="ARBA" id="ARBA00023211"/>
    </source>
</evidence>
<evidence type="ECO:0000256" key="5">
    <source>
        <dbReference type="ARBA" id="ARBA00022801"/>
    </source>
</evidence>
<keyword evidence="5" id="KW-0378">Hydrolase</keyword>
<sequence length="100" mass="10768">DFIDTGKPDGTTVCTCLVFGNERIVCANAGDSRAIVVKRDGTAHPMSFDHKPGDAAETKRITDLGGTVVYWGRWRVESVLAVSRAVGDAQLMPYITAEPD</sequence>
<dbReference type="EMBL" id="BLQM01000580">
    <property type="protein sequence ID" value="GMH94932.1"/>
    <property type="molecule type" value="Genomic_DNA"/>
</dbReference>
<feature type="non-terminal residue" evidence="12">
    <location>
        <position position="100"/>
    </location>
</feature>
<organism evidence="12 13">
    <name type="scientific">Triparma laevis f. inornata</name>
    <dbReference type="NCBI Taxonomy" id="1714386"/>
    <lineage>
        <taxon>Eukaryota</taxon>
        <taxon>Sar</taxon>
        <taxon>Stramenopiles</taxon>
        <taxon>Ochrophyta</taxon>
        <taxon>Bolidophyceae</taxon>
        <taxon>Parmales</taxon>
        <taxon>Triparmaceae</taxon>
        <taxon>Triparma</taxon>
    </lineage>
</organism>
<dbReference type="GO" id="GO:0046872">
    <property type="term" value="F:metal ion binding"/>
    <property type="evidence" value="ECO:0007669"/>
    <property type="project" value="UniProtKB-KW"/>
</dbReference>
<evidence type="ECO:0000256" key="1">
    <source>
        <dbReference type="ARBA" id="ARBA00001936"/>
    </source>
</evidence>
<evidence type="ECO:0000259" key="11">
    <source>
        <dbReference type="PROSITE" id="PS51746"/>
    </source>
</evidence>
<dbReference type="SUPFAM" id="SSF81606">
    <property type="entry name" value="PP2C-like"/>
    <property type="match status" value="1"/>
</dbReference>
<dbReference type="CDD" id="cd00143">
    <property type="entry name" value="PP2Cc"/>
    <property type="match status" value="1"/>
</dbReference>
<keyword evidence="7" id="KW-0904">Protein phosphatase</keyword>
<dbReference type="PROSITE" id="PS51746">
    <property type="entry name" value="PPM_2"/>
    <property type="match status" value="1"/>
</dbReference>
<gene>
    <name evidence="12" type="ORF">TL16_g13036</name>
</gene>
<evidence type="ECO:0000256" key="7">
    <source>
        <dbReference type="ARBA" id="ARBA00022912"/>
    </source>
</evidence>
<evidence type="ECO:0000313" key="13">
    <source>
        <dbReference type="Proteomes" id="UP001162640"/>
    </source>
</evidence>
<dbReference type="AlphaFoldDB" id="A0A9W7BQW0"/>
<evidence type="ECO:0000256" key="6">
    <source>
        <dbReference type="ARBA" id="ARBA00022842"/>
    </source>
</evidence>